<evidence type="ECO:0000313" key="1">
    <source>
        <dbReference type="EMBL" id="CAK9321066.1"/>
    </source>
</evidence>
<reference evidence="1 2" key="1">
    <citation type="submission" date="2024-03" db="EMBL/GenBank/DDBJ databases">
        <authorList>
            <person name="Gkanogiannis A."/>
            <person name="Becerra Lopez-Lavalle L."/>
        </authorList>
    </citation>
    <scope>NUCLEOTIDE SEQUENCE [LARGE SCALE GENOMIC DNA]</scope>
</reference>
<organism evidence="1 2">
    <name type="scientific">Citrullus colocynthis</name>
    <name type="common">colocynth</name>
    <dbReference type="NCBI Taxonomy" id="252529"/>
    <lineage>
        <taxon>Eukaryota</taxon>
        <taxon>Viridiplantae</taxon>
        <taxon>Streptophyta</taxon>
        <taxon>Embryophyta</taxon>
        <taxon>Tracheophyta</taxon>
        <taxon>Spermatophyta</taxon>
        <taxon>Magnoliopsida</taxon>
        <taxon>eudicotyledons</taxon>
        <taxon>Gunneridae</taxon>
        <taxon>Pentapetalae</taxon>
        <taxon>rosids</taxon>
        <taxon>fabids</taxon>
        <taxon>Cucurbitales</taxon>
        <taxon>Cucurbitaceae</taxon>
        <taxon>Benincaseae</taxon>
        <taxon>Citrullus</taxon>
    </lineage>
</organism>
<keyword evidence="2" id="KW-1185">Reference proteome</keyword>
<protein>
    <submittedName>
        <fullName evidence="1">Uncharacterized protein</fullName>
    </submittedName>
</protein>
<accession>A0ABP0YPV2</accession>
<proteinExistence type="predicted"/>
<dbReference type="EMBL" id="OZ021738">
    <property type="protein sequence ID" value="CAK9321066.1"/>
    <property type="molecule type" value="Genomic_DNA"/>
</dbReference>
<evidence type="ECO:0000313" key="2">
    <source>
        <dbReference type="Proteomes" id="UP001642487"/>
    </source>
</evidence>
<sequence>MNIIQIKFFLSPCHNGVRKCLRSSQKQKSSVTVSLHFLAPYCGRSKPCSELGLAIHLLPIFLRVPRG</sequence>
<dbReference type="Proteomes" id="UP001642487">
    <property type="component" value="Chromosome 4"/>
</dbReference>
<gene>
    <name evidence="1" type="ORF">CITCOLO1_LOCUS13130</name>
</gene>
<name>A0ABP0YPV2_9ROSI</name>